<sequence length="143" mass="15841">MTRSSINTLIFLFALLRLSQLEALLSFHKPRCSNKFQLRHFRIYEFKLASVGGDVDRTKIGGGNIQTGTCRICKTSFFENGPRSCHYHPGSMRGESARKGNWEGTLGSEGQDSGELVYSWTCCGGVADDAGCTYGTHKTYDDL</sequence>
<name>A0A7S0GDM0_9STRA</name>
<keyword evidence="2" id="KW-0732">Signal</keyword>
<feature type="region of interest" description="Disordered" evidence="1">
    <location>
        <begin position="91"/>
        <end position="110"/>
    </location>
</feature>
<protein>
    <recommendedName>
        <fullName evidence="4">Secreted protein</fullName>
    </recommendedName>
</protein>
<evidence type="ECO:0008006" key="4">
    <source>
        <dbReference type="Google" id="ProtNLM"/>
    </source>
</evidence>
<evidence type="ECO:0000256" key="1">
    <source>
        <dbReference type="SAM" id="MobiDB-lite"/>
    </source>
</evidence>
<feature type="signal peptide" evidence="2">
    <location>
        <begin position="1"/>
        <end position="23"/>
    </location>
</feature>
<organism evidence="3">
    <name type="scientific">Proboscia inermis</name>
    <dbReference type="NCBI Taxonomy" id="420281"/>
    <lineage>
        <taxon>Eukaryota</taxon>
        <taxon>Sar</taxon>
        <taxon>Stramenopiles</taxon>
        <taxon>Ochrophyta</taxon>
        <taxon>Bacillariophyta</taxon>
        <taxon>Coscinodiscophyceae</taxon>
        <taxon>Rhizosoleniophycidae</taxon>
        <taxon>Rhizosoleniales</taxon>
        <taxon>Rhizosoleniaceae</taxon>
        <taxon>Proboscia</taxon>
    </lineage>
</organism>
<reference evidence="3" key="1">
    <citation type="submission" date="2021-01" db="EMBL/GenBank/DDBJ databases">
        <authorList>
            <person name="Corre E."/>
            <person name="Pelletier E."/>
            <person name="Niang G."/>
            <person name="Scheremetjew M."/>
            <person name="Finn R."/>
            <person name="Kale V."/>
            <person name="Holt S."/>
            <person name="Cochrane G."/>
            <person name="Meng A."/>
            <person name="Brown T."/>
            <person name="Cohen L."/>
        </authorList>
    </citation>
    <scope>NUCLEOTIDE SEQUENCE</scope>
    <source>
        <strain evidence="3">CCAP1064/1</strain>
    </source>
</reference>
<proteinExistence type="predicted"/>
<dbReference type="AlphaFoldDB" id="A0A7S0GDM0"/>
<evidence type="ECO:0000313" key="3">
    <source>
        <dbReference type="EMBL" id="CAD8417861.1"/>
    </source>
</evidence>
<accession>A0A7S0GDM0</accession>
<evidence type="ECO:0000256" key="2">
    <source>
        <dbReference type="SAM" id="SignalP"/>
    </source>
</evidence>
<dbReference type="EMBL" id="HBEL01030068">
    <property type="protein sequence ID" value="CAD8417861.1"/>
    <property type="molecule type" value="Transcribed_RNA"/>
</dbReference>
<gene>
    <name evidence="3" type="ORF">PINE0816_LOCUS13996</name>
</gene>
<feature type="chain" id="PRO_5031325807" description="Secreted protein" evidence="2">
    <location>
        <begin position="24"/>
        <end position="143"/>
    </location>
</feature>